<dbReference type="GO" id="GO:0030214">
    <property type="term" value="P:hyaluronan catabolic process"/>
    <property type="evidence" value="ECO:0007669"/>
    <property type="project" value="TreeGrafter"/>
</dbReference>
<evidence type="ECO:0000313" key="24">
    <source>
        <dbReference type="Proteomes" id="UP000265040"/>
    </source>
</evidence>
<keyword evidence="4" id="KW-1003">Cell membrane</keyword>
<evidence type="ECO:0000256" key="3">
    <source>
        <dbReference type="ARBA" id="ARBA00008871"/>
    </source>
</evidence>
<evidence type="ECO:0000256" key="9">
    <source>
        <dbReference type="ARBA" id="ARBA00023136"/>
    </source>
</evidence>
<reference evidence="23" key="2">
    <citation type="submission" date="2025-08" db="UniProtKB">
        <authorList>
            <consortium name="Ensembl"/>
        </authorList>
    </citation>
    <scope>IDENTIFICATION</scope>
</reference>
<dbReference type="FunFam" id="3.20.20.70:FF:000065">
    <property type="entry name" value="Hyaluronidase"/>
    <property type="match status" value="1"/>
</dbReference>
<keyword evidence="13" id="KW-0449">Lipoprotein</keyword>
<dbReference type="GO" id="GO:0005886">
    <property type="term" value="C:plasma membrane"/>
    <property type="evidence" value="ECO:0007669"/>
    <property type="project" value="UniProtKB-SubCell"/>
</dbReference>
<dbReference type="EC" id="3.2.1.35" evidence="21"/>
<evidence type="ECO:0000256" key="14">
    <source>
        <dbReference type="ARBA" id="ARBA00023295"/>
    </source>
</evidence>
<feature type="disulfide bond" evidence="20">
    <location>
        <begin position="367"/>
        <end position="378"/>
    </location>
</feature>
<dbReference type="Ensembl" id="ENSATET00000036700.3">
    <property type="protein sequence ID" value="ENSATEP00000036183.1"/>
    <property type="gene ID" value="ENSATEG00000024872.3"/>
</dbReference>
<keyword evidence="10 20" id="KW-1015">Disulfide bond</keyword>
<dbReference type="InParanoid" id="A0A3Q1JWE4"/>
<dbReference type="GeneTree" id="ENSGT01020000230364"/>
<keyword evidence="9 22" id="KW-0472">Membrane</keyword>
<evidence type="ECO:0000256" key="17">
    <source>
        <dbReference type="PIRNR" id="PIRNR038193"/>
    </source>
</evidence>
<keyword evidence="8 21" id="KW-0378">Hydrolase</keyword>
<evidence type="ECO:0000256" key="15">
    <source>
        <dbReference type="ARBA" id="ARBA00093332"/>
    </source>
</evidence>
<dbReference type="OMA" id="TKNRESC"/>
<keyword evidence="22" id="KW-1133">Transmembrane helix</keyword>
<proteinExistence type="inferred from homology"/>
<feature type="disulfide bond" evidence="20">
    <location>
        <begin position="372"/>
        <end position="424"/>
    </location>
</feature>
<dbReference type="OrthoDB" id="5796153at2759"/>
<evidence type="ECO:0000256" key="21">
    <source>
        <dbReference type="RuleBase" id="RU610713"/>
    </source>
</evidence>
<evidence type="ECO:0000313" key="23">
    <source>
        <dbReference type="Ensembl" id="ENSATEP00000036183.1"/>
    </source>
</evidence>
<evidence type="ECO:0000256" key="22">
    <source>
        <dbReference type="SAM" id="Phobius"/>
    </source>
</evidence>
<evidence type="ECO:0000256" key="1">
    <source>
        <dbReference type="ARBA" id="ARBA00000251"/>
    </source>
</evidence>
<feature type="disulfide bond" evidence="20">
    <location>
        <begin position="214"/>
        <end position="230"/>
    </location>
</feature>
<evidence type="ECO:0000256" key="6">
    <source>
        <dbReference type="ARBA" id="ARBA00022622"/>
    </source>
</evidence>
<feature type="active site" description="Proton donor" evidence="18">
    <location>
        <position position="138"/>
    </location>
</feature>
<dbReference type="GO" id="GO:0031410">
    <property type="term" value="C:cytoplasmic vesicle"/>
    <property type="evidence" value="ECO:0007669"/>
    <property type="project" value="TreeGrafter"/>
</dbReference>
<dbReference type="GO" id="GO:0004415">
    <property type="term" value="F:hyalurononglucosaminidase activity"/>
    <property type="evidence" value="ECO:0007669"/>
    <property type="project" value="UniProtKB-UniRule"/>
</dbReference>
<comment type="subcellular location">
    <subcellularLocation>
        <location evidence="2">Cell membrane</location>
        <topology evidence="2">Lipid-anchor</topology>
        <topology evidence="2">GPI-anchor</topology>
    </subcellularLocation>
</comment>
<feature type="disulfide bond" evidence="20">
    <location>
        <begin position="50"/>
        <end position="342"/>
    </location>
</feature>
<dbReference type="InterPro" id="IPR018155">
    <property type="entry name" value="Hyaluronidase"/>
</dbReference>
<dbReference type="GO" id="GO:0033906">
    <property type="term" value="F:hyaluronoglucuronidase activity"/>
    <property type="evidence" value="ECO:0007669"/>
    <property type="project" value="TreeGrafter"/>
</dbReference>
<evidence type="ECO:0000256" key="7">
    <source>
        <dbReference type="ARBA" id="ARBA00022729"/>
    </source>
</evidence>
<evidence type="ECO:0000256" key="10">
    <source>
        <dbReference type="ARBA" id="ARBA00023157"/>
    </source>
</evidence>
<dbReference type="Pfam" id="PF01630">
    <property type="entry name" value="Glyco_hydro_56"/>
    <property type="match status" value="1"/>
</dbReference>
<keyword evidence="7" id="KW-0732">Signal</keyword>
<dbReference type="GlyCosmos" id="A0A3Q1JWE4">
    <property type="glycosylation" value="1 site, No reported glycans"/>
</dbReference>
<keyword evidence="6" id="KW-0336">GPI-anchor</keyword>
<name>A0A3Q1JWE4_ANATE</name>
<evidence type="ECO:0000256" key="18">
    <source>
        <dbReference type="PIRSR" id="PIRSR038193-1"/>
    </source>
</evidence>
<dbReference type="STRING" id="64144.ENSATEP00000036183"/>
<keyword evidence="11" id="KW-0675">Receptor</keyword>
<keyword evidence="22" id="KW-0812">Transmembrane</keyword>
<dbReference type="Proteomes" id="UP000265040">
    <property type="component" value="Chromosome 5"/>
</dbReference>
<dbReference type="PIRSF" id="PIRSF038193">
    <property type="entry name" value="Hyaluronidase"/>
    <property type="match status" value="1"/>
</dbReference>
<feature type="transmembrane region" description="Helical" evidence="22">
    <location>
        <begin position="449"/>
        <end position="470"/>
    </location>
</feature>
<keyword evidence="5" id="KW-0245">EGF-like domain</keyword>
<reference evidence="23" key="3">
    <citation type="submission" date="2025-09" db="UniProtKB">
        <authorList>
            <consortium name="Ensembl"/>
        </authorList>
    </citation>
    <scope>IDENTIFICATION</scope>
</reference>
<dbReference type="Gene3D" id="3.20.20.70">
    <property type="entry name" value="Aldolase class I"/>
    <property type="match status" value="1"/>
</dbReference>
<dbReference type="InterPro" id="IPR017853">
    <property type="entry name" value="GH"/>
</dbReference>
<keyword evidence="12" id="KW-0325">Glycoprotein</keyword>
<reference evidence="23" key="1">
    <citation type="submission" date="2021-04" db="EMBL/GenBank/DDBJ databases">
        <authorList>
            <consortium name="Wellcome Sanger Institute Data Sharing"/>
        </authorList>
    </citation>
    <scope>NUCLEOTIDE SEQUENCE [LARGE SCALE GENOMIC DNA]</scope>
</reference>
<gene>
    <name evidence="23" type="primary">HYAL2</name>
</gene>
<evidence type="ECO:0000256" key="4">
    <source>
        <dbReference type="ARBA" id="ARBA00022475"/>
    </source>
</evidence>
<dbReference type="SUPFAM" id="SSF51445">
    <property type="entry name" value="(Trans)glycosidases"/>
    <property type="match status" value="1"/>
</dbReference>
<organism evidence="23 24">
    <name type="scientific">Anabas testudineus</name>
    <name type="common">Climbing perch</name>
    <name type="synonym">Anthias testudineus</name>
    <dbReference type="NCBI Taxonomy" id="64144"/>
    <lineage>
        <taxon>Eukaryota</taxon>
        <taxon>Metazoa</taxon>
        <taxon>Chordata</taxon>
        <taxon>Craniata</taxon>
        <taxon>Vertebrata</taxon>
        <taxon>Euteleostomi</taxon>
        <taxon>Actinopterygii</taxon>
        <taxon>Neopterygii</taxon>
        <taxon>Teleostei</taxon>
        <taxon>Neoteleostei</taxon>
        <taxon>Acanthomorphata</taxon>
        <taxon>Anabantaria</taxon>
        <taxon>Anabantiformes</taxon>
        <taxon>Anabantoidei</taxon>
        <taxon>Anabantidae</taxon>
        <taxon>Anabas</taxon>
    </lineage>
</organism>
<comment type="subunit">
    <text evidence="16">Interacts with MST1R.</text>
</comment>
<evidence type="ECO:0000256" key="5">
    <source>
        <dbReference type="ARBA" id="ARBA00022536"/>
    </source>
</evidence>
<evidence type="ECO:0000256" key="20">
    <source>
        <dbReference type="PIRSR" id="PIRSR038193-3"/>
    </source>
</evidence>
<evidence type="ECO:0000256" key="8">
    <source>
        <dbReference type="ARBA" id="ARBA00022801"/>
    </source>
</evidence>
<evidence type="ECO:0000256" key="11">
    <source>
        <dbReference type="ARBA" id="ARBA00023170"/>
    </source>
</evidence>
<dbReference type="InterPro" id="IPR013785">
    <property type="entry name" value="Aldolase_TIM"/>
</dbReference>
<protein>
    <recommendedName>
        <fullName evidence="21">Hyaluronidase</fullName>
        <ecNumber evidence="21">3.2.1.35</ecNumber>
    </recommendedName>
</protein>
<evidence type="ECO:0000256" key="12">
    <source>
        <dbReference type="ARBA" id="ARBA00023180"/>
    </source>
</evidence>
<comment type="catalytic activity">
    <reaction evidence="1 21">
        <text>Random hydrolysis of (1-&gt;4)-linkages between N-acetyl-beta-D-glucosamine and D-glucuronate residues in hyaluronate.</text>
        <dbReference type="EC" id="3.2.1.35"/>
    </reaction>
</comment>
<feature type="disulfide bond" evidence="20">
    <location>
        <begin position="426"/>
        <end position="435"/>
    </location>
</feature>
<comment type="function">
    <text evidence="15">Catalyzes hyaluronan degradation into small fragments that are endocytosed and degraded in lysosomes by HYAL1 and exoglycosidases. Essential for the breakdown of extracellular matrix hyaluronan.</text>
</comment>
<sequence length="471" mass="54037">MYWTLCDWKVLLLIVLLWDHLGVLGLKPTRWPLYSNKPLLLAWNAPTEHCAPRHGIHFQLDQFQIVATPNEGFVRQNLTIFYKERLGLYPYFTTDETPVNGGLPQSASLEQHLTKMPDGLNKYIPNKDAIGLAVIDWEEWRPLWIRNWEIKDVYRRRSRKLVQQKNPNWYIEQVSKVAQQEFEMSARKFMLETLKQAKNLRPNQLWGFYLFPDCYNHDYRRTLENYTGRCPDVEVARNEQLKWLWTESTAFFPSIYMNDVLRSSPSGRQFVRNRVKEGMRLASSGDGLARPVFVYTQPTYSKSLQQLTETDLVSTIGESVALGAAGIILWGDVAYASSKNSCATLDTYLRGPLSHYLLNVSTAAELCSQTLCGSNGRCLRKNPDSDVYLHLDPRTHTISRHGDKLTVTKESGEAEITFQKDFQCQCYSGYQGDGCNEIDPLRQKVHKGMATQTIASALQCVIFLIISLLLC</sequence>
<dbReference type="GO" id="GO:0005975">
    <property type="term" value="P:carbohydrate metabolic process"/>
    <property type="evidence" value="ECO:0007669"/>
    <property type="project" value="UniProtKB-UniRule"/>
</dbReference>
<dbReference type="PANTHER" id="PTHR11769">
    <property type="entry name" value="HYALURONIDASE"/>
    <property type="match status" value="1"/>
</dbReference>
<keyword evidence="14 21" id="KW-0326">Glycosidase</keyword>
<dbReference type="AlphaFoldDB" id="A0A3Q1JWE4"/>
<evidence type="ECO:0000256" key="2">
    <source>
        <dbReference type="ARBA" id="ARBA00004609"/>
    </source>
</evidence>
<evidence type="ECO:0000256" key="19">
    <source>
        <dbReference type="PIRSR" id="PIRSR038193-2"/>
    </source>
</evidence>
<evidence type="ECO:0000256" key="16">
    <source>
        <dbReference type="ARBA" id="ARBA00093545"/>
    </source>
</evidence>
<dbReference type="PRINTS" id="PR00846">
    <property type="entry name" value="GLHYDRLASE56"/>
</dbReference>
<dbReference type="PANTHER" id="PTHR11769:SF6">
    <property type="entry name" value="HYALURONIDASE-2"/>
    <property type="match status" value="1"/>
</dbReference>
<comment type="similarity">
    <text evidence="3 17 21">Belongs to the glycosyl hydrolase 56 family.</text>
</comment>
<evidence type="ECO:0000256" key="13">
    <source>
        <dbReference type="ARBA" id="ARBA00023288"/>
    </source>
</evidence>
<accession>A0A3Q1JWE4</accession>
<keyword evidence="24" id="KW-1185">Reference proteome</keyword>
<dbReference type="GO" id="GO:0098552">
    <property type="term" value="C:side of membrane"/>
    <property type="evidence" value="ECO:0007669"/>
    <property type="project" value="UniProtKB-KW"/>
</dbReference>
<feature type="glycosylation site" description="N-linked (GlcNAc...) asparagine" evidence="19">
    <location>
        <position position="359"/>
    </location>
</feature>